<dbReference type="EMBL" id="FOTW01000027">
    <property type="protein sequence ID" value="SFM66811.1"/>
    <property type="molecule type" value="Genomic_DNA"/>
</dbReference>
<reference evidence="6 7" key="1">
    <citation type="submission" date="2016-10" db="EMBL/GenBank/DDBJ databases">
        <authorList>
            <person name="de Groot N.N."/>
        </authorList>
    </citation>
    <scope>NUCLEOTIDE SEQUENCE [LARGE SCALE GENOMIC DNA]</scope>
    <source>
        <strain evidence="6 7">ATCC 43154</strain>
    </source>
</reference>
<dbReference type="GO" id="GO:0043565">
    <property type="term" value="F:sequence-specific DNA binding"/>
    <property type="evidence" value="ECO:0007669"/>
    <property type="project" value="TreeGrafter"/>
</dbReference>
<dbReference type="SUPFAM" id="SSF53850">
    <property type="entry name" value="Periplasmic binding protein-like II"/>
    <property type="match status" value="1"/>
</dbReference>
<dbReference type="Gene3D" id="3.40.190.290">
    <property type="match status" value="1"/>
</dbReference>
<comment type="similarity">
    <text evidence="1">Belongs to the LysR transcriptional regulatory family.</text>
</comment>
<dbReference type="PANTHER" id="PTHR30537">
    <property type="entry name" value="HTH-TYPE TRANSCRIPTIONAL REGULATOR"/>
    <property type="match status" value="1"/>
</dbReference>
<organism evidence="6 7">
    <name type="scientific">Rugamonas rubra</name>
    <dbReference type="NCBI Taxonomy" id="758825"/>
    <lineage>
        <taxon>Bacteria</taxon>
        <taxon>Pseudomonadati</taxon>
        <taxon>Pseudomonadota</taxon>
        <taxon>Betaproteobacteria</taxon>
        <taxon>Burkholderiales</taxon>
        <taxon>Oxalobacteraceae</taxon>
        <taxon>Telluria group</taxon>
        <taxon>Rugamonas</taxon>
    </lineage>
</organism>
<feature type="domain" description="HTH lysR-type" evidence="5">
    <location>
        <begin position="1"/>
        <end position="57"/>
    </location>
</feature>
<dbReference type="Proteomes" id="UP000199470">
    <property type="component" value="Unassembled WGS sequence"/>
</dbReference>
<dbReference type="PROSITE" id="PS50931">
    <property type="entry name" value="HTH_LYSR"/>
    <property type="match status" value="1"/>
</dbReference>
<evidence type="ECO:0000256" key="2">
    <source>
        <dbReference type="ARBA" id="ARBA00023015"/>
    </source>
</evidence>
<dbReference type="Pfam" id="PF03466">
    <property type="entry name" value="LysR_substrate"/>
    <property type="match status" value="1"/>
</dbReference>
<dbReference type="FunFam" id="3.40.190.290:FF:000001">
    <property type="entry name" value="Transcriptional regulator, LysR family"/>
    <property type="match status" value="1"/>
</dbReference>
<dbReference type="CDD" id="cd08422">
    <property type="entry name" value="PBP2_CrgA_like"/>
    <property type="match status" value="1"/>
</dbReference>
<evidence type="ECO:0000313" key="7">
    <source>
        <dbReference type="Proteomes" id="UP000199470"/>
    </source>
</evidence>
<dbReference type="AlphaFoldDB" id="A0A1I4SQX0"/>
<keyword evidence="7" id="KW-1185">Reference proteome</keyword>
<dbReference type="PANTHER" id="PTHR30537:SF5">
    <property type="entry name" value="HTH-TYPE TRANSCRIPTIONAL ACTIVATOR TTDR-RELATED"/>
    <property type="match status" value="1"/>
</dbReference>
<protein>
    <submittedName>
        <fullName evidence="6">DNA-binding transcriptional regulator, LysR family</fullName>
    </submittedName>
</protein>
<dbReference type="SUPFAM" id="SSF46785">
    <property type="entry name" value="Winged helix' DNA-binding domain"/>
    <property type="match status" value="1"/>
</dbReference>
<dbReference type="Pfam" id="PF00126">
    <property type="entry name" value="HTH_1"/>
    <property type="match status" value="1"/>
</dbReference>
<sequence length="329" mass="34765">MLDGIRMFLAVAAAGSLSQVARGSAVAVSSVSRKIDALEKELGVKLLHRSTRMLLLTDAGEQFLPRARAIIAELDDAKDAFAESHAEPRGVLTVTAPSSFGRRHVAPAVLSFLQQYPLLEIDLHLSDQMVDLTAQRVDVAIRIGVLPDSDLVATRLAPMRRLACASPAYLARHGRPATPQELLQHNCLSVATLPVPQGWWCFAGVNGNAALPVRGNLRCDDTETLLQAALAGVGVAHLASWMVSEPIAAGQLLQLFPDTADKGATPQPAIHAVRMPGRSHAAKAQLFIAHLRAGFGAPPYWDAVGDELGDALSRPAAADGAPPPGSRPA</sequence>
<dbReference type="InterPro" id="IPR005119">
    <property type="entry name" value="LysR_subst-bd"/>
</dbReference>
<keyword evidence="3 6" id="KW-0238">DNA-binding</keyword>
<dbReference type="InterPro" id="IPR036390">
    <property type="entry name" value="WH_DNA-bd_sf"/>
</dbReference>
<dbReference type="InterPro" id="IPR036388">
    <property type="entry name" value="WH-like_DNA-bd_sf"/>
</dbReference>
<accession>A0A1I4SQX0</accession>
<dbReference type="InterPro" id="IPR058163">
    <property type="entry name" value="LysR-type_TF_proteobact-type"/>
</dbReference>
<dbReference type="FunFam" id="1.10.10.10:FF:000001">
    <property type="entry name" value="LysR family transcriptional regulator"/>
    <property type="match status" value="1"/>
</dbReference>
<dbReference type="STRING" id="758825.SAMN02982985_04894"/>
<gene>
    <name evidence="6" type="ORF">SAMN02982985_04894</name>
</gene>
<evidence type="ECO:0000259" key="5">
    <source>
        <dbReference type="PROSITE" id="PS50931"/>
    </source>
</evidence>
<dbReference type="Gene3D" id="1.10.10.10">
    <property type="entry name" value="Winged helix-like DNA-binding domain superfamily/Winged helix DNA-binding domain"/>
    <property type="match status" value="1"/>
</dbReference>
<evidence type="ECO:0000256" key="3">
    <source>
        <dbReference type="ARBA" id="ARBA00023125"/>
    </source>
</evidence>
<evidence type="ECO:0000256" key="1">
    <source>
        <dbReference type="ARBA" id="ARBA00009437"/>
    </source>
</evidence>
<evidence type="ECO:0000313" key="6">
    <source>
        <dbReference type="EMBL" id="SFM66811.1"/>
    </source>
</evidence>
<keyword evidence="4" id="KW-0804">Transcription</keyword>
<keyword evidence="2" id="KW-0805">Transcription regulation</keyword>
<dbReference type="GO" id="GO:0003700">
    <property type="term" value="F:DNA-binding transcription factor activity"/>
    <property type="evidence" value="ECO:0007669"/>
    <property type="project" value="InterPro"/>
</dbReference>
<name>A0A1I4SQX0_9BURK</name>
<dbReference type="OrthoDB" id="8885940at2"/>
<proteinExistence type="inferred from homology"/>
<evidence type="ECO:0000256" key="4">
    <source>
        <dbReference type="ARBA" id="ARBA00023163"/>
    </source>
</evidence>
<dbReference type="InterPro" id="IPR000847">
    <property type="entry name" value="LysR_HTH_N"/>
</dbReference>
<dbReference type="GO" id="GO:0006351">
    <property type="term" value="P:DNA-templated transcription"/>
    <property type="evidence" value="ECO:0007669"/>
    <property type="project" value="TreeGrafter"/>
</dbReference>